<evidence type="ECO:0000256" key="1">
    <source>
        <dbReference type="SAM" id="MobiDB-lite"/>
    </source>
</evidence>
<evidence type="ECO:0000313" key="3">
    <source>
        <dbReference type="EMBL" id="QOR71711.1"/>
    </source>
</evidence>
<keyword evidence="4" id="KW-1185">Reference proteome</keyword>
<keyword evidence="2" id="KW-0812">Transmembrane</keyword>
<organism evidence="3 4">
    <name type="scientific">Ruania alkalisoli</name>
    <dbReference type="NCBI Taxonomy" id="2779775"/>
    <lineage>
        <taxon>Bacteria</taxon>
        <taxon>Bacillati</taxon>
        <taxon>Actinomycetota</taxon>
        <taxon>Actinomycetes</taxon>
        <taxon>Micrococcales</taxon>
        <taxon>Ruaniaceae</taxon>
        <taxon>Ruania</taxon>
    </lineage>
</organism>
<feature type="transmembrane region" description="Helical" evidence="2">
    <location>
        <begin position="70"/>
        <end position="86"/>
    </location>
</feature>
<evidence type="ECO:0000256" key="2">
    <source>
        <dbReference type="SAM" id="Phobius"/>
    </source>
</evidence>
<keyword evidence="2" id="KW-1133">Transmembrane helix</keyword>
<feature type="region of interest" description="Disordered" evidence="1">
    <location>
        <begin position="1"/>
        <end position="65"/>
    </location>
</feature>
<gene>
    <name evidence="3" type="ORF">IM660_05385</name>
</gene>
<reference evidence="3 4" key="1">
    <citation type="submission" date="2020-10" db="EMBL/GenBank/DDBJ databases">
        <title>Haloactinobacterium sp. RN3S43, a bacterium isolated from saline soil.</title>
        <authorList>
            <person name="Sun J.-Q."/>
        </authorList>
    </citation>
    <scope>NUCLEOTIDE SEQUENCE [LARGE SCALE GENOMIC DNA]</scope>
    <source>
        <strain evidence="3 4">RN3S43</strain>
    </source>
</reference>
<dbReference type="RefSeq" id="WP_193498366.1">
    <property type="nucleotide sequence ID" value="NZ_CP063169.1"/>
</dbReference>
<accession>A0A7M1SW63</accession>
<feature type="transmembrane region" description="Helical" evidence="2">
    <location>
        <begin position="122"/>
        <end position="146"/>
    </location>
</feature>
<feature type="compositionally biased region" description="Basic and acidic residues" evidence="1">
    <location>
        <begin position="38"/>
        <end position="65"/>
    </location>
</feature>
<dbReference type="KEGG" id="halt:IM660_05385"/>
<feature type="transmembrane region" description="Helical" evidence="2">
    <location>
        <begin position="92"/>
        <end position="110"/>
    </location>
</feature>
<name>A0A7M1SW63_9MICO</name>
<dbReference type="EMBL" id="CP063169">
    <property type="protein sequence ID" value="QOR71711.1"/>
    <property type="molecule type" value="Genomic_DNA"/>
</dbReference>
<sequence>MPNPYAPPDPNAPPPPERHWPPRDAQGRPEGGPGDQESGGRGHDERGPGGTPKERRTPTPEEARKASGSVLKFGILLFCGLLALRWPIPWQVAAPLFFLAGIVFGVRALLVHRKVGLTGPFMIFLAVGVAMAGMLTFSSLAPIAVWEAQLERQECLDSALTLGAQEKCETEFAEAVAERFGTE</sequence>
<protein>
    <submittedName>
        <fullName evidence="3">Uncharacterized protein</fullName>
    </submittedName>
</protein>
<keyword evidence="2" id="KW-0472">Membrane</keyword>
<dbReference type="AlphaFoldDB" id="A0A7M1SW63"/>
<evidence type="ECO:0000313" key="4">
    <source>
        <dbReference type="Proteomes" id="UP000593758"/>
    </source>
</evidence>
<feature type="compositionally biased region" description="Basic and acidic residues" evidence="1">
    <location>
        <begin position="16"/>
        <end position="27"/>
    </location>
</feature>
<dbReference type="Proteomes" id="UP000593758">
    <property type="component" value="Chromosome"/>
</dbReference>
<proteinExistence type="predicted"/>
<feature type="compositionally biased region" description="Pro residues" evidence="1">
    <location>
        <begin position="1"/>
        <end position="15"/>
    </location>
</feature>